<proteinExistence type="predicted"/>
<evidence type="ECO:0000313" key="1">
    <source>
        <dbReference type="EMBL" id="EPF47806.1"/>
    </source>
</evidence>
<dbReference type="EMBL" id="ATFC01000001">
    <property type="protein sequence ID" value="EPF47806.1"/>
    <property type="molecule type" value="Genomic_DNA"/>
</dbReference>
<keyword evidence="2" id="KW-1185">Reference proteome</keyword>
<comment type="caution">
    <text evidence="1">The sequence shown here is derived from an EMBL/GenBank/DDBJ whole genome shotgun (WGS) entry which is preliminary data.</text>
</comment>
<dbReference type="RefSeq" id="WP_016517713.1">
    <property type="nucleotide sequence ID" value="NZ_KE332512.1"/>
</dbReference>
<reference evidence="1 2" key="1">
    <citation type="submission" date="2013-04" db="EMBL/GenBank/DDBJ databases">
        <title>The Genome Sequence of Treponema vincentii F0403.</title>
        <authorList>
            <consortium name="The Broad Institute Genomics Platform"/>
            <person name="Earl A."/>
            <person name="Ward D."/>
            <person name="Feldgarden M."/>
            <person name="Gevers D."/>
            <person name="Leonetti C."/>
            <person name="Izard J."/>
            <person name="Walker B."/>
            <person name="Young S."/>
            <person name="Zeng Q."/>
            <person name="Gargeya S."/>
            <person name="Fitzgerald M."/>
            <person name="Haas B."/>
            <person name="Abouelleil A."/>
            <person name="Allen A.W."/>
            <person name="Alvarado L."/>
            <person name="Arachchi H.M."/>
            <person name="Berlin A.M."/>
            <person name="Chapman S.B."/>
            <person name="Gainer-Dewar J."/>
            <person name="Goldberg J."/>
            <person name="Griggs A."/>
            <person name="Gujja S."/>
            <person name="Hansen M."/>
            <person name="Howarth C."/>
            <person name="Imamovic A."/>
            <person name="Ireland A."/>
            <person name="Larimer J."/>
            <person name="McCowan C."/>
            <person name="Murphy C."/>
            <person name="Pearson M."/>
            <person name="Poon T.W."/>
            <person name="Priest M."/>
            <person name="Roberts A."/>
            <person name="Saif S."/>
            <person name="Shea T."/>
            <person name="Sisk P."/>
            <person name="Sykes S."/>
            <person name="Wortman J."/>
            <person name="Nusbaum C."/>
            <person name="Birren B."/>
        </authorList>
    </citation>
    <scope>NUCLEOTIDE SEQUENCE [LARGE SCALE GENOMIC DNA]</scope>
    <source>
        <strain evidence="1 2">F0403</strain>
    </source>
</reference>
<dbReference type="PATRIC" id="fig|1125702.3.peg.65"/>
<accession>S3LE84</accession>
<evidence type="ECO:0000313" key="2">
    <source>
        <dbReference type="Proteomes" id="UP000014605"/>
    </source>
</evidence>
<name>S3LE84_9SPIR</name>
<dbReference type="Proteomes" id="UP000014605">
    <property type="component" value="Unassembled WGS sequence"/>
</dbReference>
<organism evidence="1 2">
    <name type="scientific">Treponema vincentii F0403</name>
    <dbReference type="NCBI Taxonomy" id="1125702"/>
    <lineage>
        <taxon>Bacteria</taxon>
        <taxon>Pseudomonadati</taxon>
        <taxon>Spirochaetota</taxon>
        <taxon>Spirochaetia</taxon>
        <taxon>Spirochaetales</taxon>
        <taxon>Treponemataceae</taxon>
        <taxon>Treponema</taxon>
    </lineage>
</organism>
<evidence type="ECO:0008006" key="3">
    <source>
        <dbReference type="Google" id="ProtNLM"/>
    </source>
</evidence>
<dbReference type="GeneID" id="301460283"/>
<gene>
    <name evidence="1" type="ORF">HMPREF1222_00065</name>
</gene>
<dbReference type="AlphaFoldDB" id="S3LE84"/>
<sequence length="184" mass="20601">MLHLHIIRYVESYDFKAEPDKPDSFSNNWKNNSLDDFILLNDDTELFKCKCQSVANYCFGDMLPGDTVSYGDSIAAGDFTVRCFVPPRKFHGQIHAITQTVDIDGQKIDRNAMQTTKGGYQTGRWLIHDRFSFSKGTDTTYAWSAGCFILSSKDLELFNQTLKAHGVQAGDEIAGILSVQGRGL</sequence>
<protein>
    <recommendedName>
        <fullName evidence="3">YkuD domain-containing protein</fullName>
    </recommendedName>
</protein>
<dbReference type="HOGENOM" id="CLU_1495558_0_0_12"/>